<dbReference type="UniPathway" id="UPA00135">
    <property type="reaction ID" value="UER00196"/>
</dbReference>
<dbReference type="InterPro" id="IPR050857">
    <property type="entry name" value="D-2-hydroxyacid_DH"/>
</dbReference>
<keyword evidence="16" id="KW-1185">Reference proteome</keyword>
<dbReference type="GO" id="GO:0051287">
    <property type="term" value="F:NAD binding"/>
    <property type="evidence" value="ECO:0007669"/>
    <property type="project" value="InterPro"/>
</dbReference>
<comment type="pathway">
    <text evidence="2">Amino-acid biosynthesis; L-serine biosynthesis; L-serine from 3-phospho-D-glycerate: step 1/3.</text>
</comment>
<keyword evidence="9" id="KW-0028">Amino-acid biosynthesis</keyword>
<evidence type="ECO:0000256" key="8">
    <source>
        <dbReference type="ARBA" id="ARBA00023027"/>
    </source>
</evidence>
<dbReference type="PROSITE" id="PS00670">
    <property type="entry name" value="D_2_HYDROXYACID_DH_2"/>
    <property type="match status" value="1"/>
</dbReference>
<dbReference type="PANTHER" id="PTHR42789">
    <property type="entry name" value="D-ISOMER SPECIFIC 2-HYDROXYACID DEHYDROGENASE FAMILY PROTEIN (AFU_ORTHOLOGUE AFUA_6G10090)"/>
    <property type="match status" value="1"/>
</dbReference>
<dbReference type="Pfam" id="PF00389">
    <property type="entry name" value="2-Hacid_dh"/>
    <property type="match status" value="1"/>
</dbReference>
<dbReference type="Pfam" id="PF02826">
    <property type="entry name" value="2-Hacid_dh_C"/>
    <property type="match status" value="1"/>
</dbReference>
<evidence type="ECO:0000256" key="11">
    <source>
        <dbReference type="ARBA" id="ARBA00048126"/>
    </source>
</evidence>
<evidence type="ECO:0000256" key="12">
    <source>
        <dbReference type="ARBA" id="ARBA00048731"/>
    </source>
</evidence>
<name>A0A2S9XS22_9BACT</name>
<dbReference type="PANTHER" id="PTHR42789:SF1">
    <property type="entry name" value="D-ISOMER SPECIFIC 2-HYDROXYACID DEHYDROGENASE FAMILY PROTEIN (AFU_ORTHOLOGUE AFUA_6G10090)"/>
    <property type="match status" value="1"/>
</dbReference>
<comment type="catalytic activity">
    <reaction evidence="12">
        <text>(2R)-3-phosphoglycerate + NAD(+) = 3-phosphooxypyruvate + NADH + H(+)</text>
        <dbReference type="Rhea" id="RHEA:12641"/>
        <dbReference type="ChEBI" id="CHEBI:15378"/>
        <dbReference type="ChEBI" id="CHEBI:18110"/>
        <dbReference type="ChEBI" id="CHEBI:57540"/>
        <dbReference type="ChEBI" id="CHEBI:57945"/>
        <dbReference type="ChEBI" id="CHEBI:58272"/>
        <dbReference type="EC" id="1.1.1.95"/>
    </reaction>
</comment>
<dbReference type="Proteomes" id="UP000237968">
    <property type="component" value="Unassembled WGS sequence"/>
</dbReference>
<organism evidence="15 16">
    <name type="scientific">Enhygromyxa salina</name>
    <dbReference type="NCBI Taxonomy" id="215803"/>
    <lineage>
        <taxon>Bacteria</taxon>
        <taxon>Pseudomonadati</taxon>
        <taxon>Myxococcota</taxon>
        <taxon>Polyangia</taxon>
        <taxon>Nannocystales</taxon>
        <taxon>Nannocystaceae</taxon>
        <taxon>Enhygromyxa</taxon>
    </lineage>
</organism>
<dbReference type="InterPro" id="IPR036291">
    <property type="entry name" value="NAD(P)-bd_dom_sf"/>
</dbReference>
<evidence type="ECO:0000256" key="6">
    <source>
        <dbReference type="ARBA" id="ARBA00021582"/>
    </source>
</evidence>
<evidence type="ECO:0000256" key="10">
    <source>
        <dbReference type="ARBA" id="ARBA00030455"/>
    </source>
</evidence>
<dbReference type="SUPFAM" id="SSF51735">
    <property type="entry name" value="NAD(P)-binding Rossmann-fold domains"/>
    <property type="match status" value="1"/>
</dbReference>
<dbReference type="FunFam" id="3.40.50.720:FF:000203">
    <property type="entry name" value="D-3-phosphoglycerate dehydrogenase (SerA)"/>
    <property type="match status" value="1"/>
</dbReference>
<dbReference type="RefSeq" id="WP_106393121.1">
    <property type="nucleotide sequence ID" value="NZ_PVNK01000167.1"/>
</dbReference>
<dbReference type="OrthoDB" id="9793626at2"/>
<sequence>MRILIADKFAPRGCEALRELGHEVISEPGLSAGDLPTALADRRPEVLVVRSTKVSEEAFAAGGELALVVRAGAGVNTIDLEAASRRGVFVANCPGKNAIAVAELAFGLILALDRRICEANAELDKGVWNKKAYGKGRGLYGRTLGLVGYGAIAREVALRARAFGMRITAHAPHIDRDHAEQEKVQVAASLDELLASSDVVSIHVPYRESTRHLIGARELALMPEGALLIHTARGGVVDDRALAEAVSSGRIRAGLDVYEDEPSKGEAPFDSQLARLEGVYGTPHIGASTQQAGEAIAAETVRIIREFTERGSVPNVVNLDAEHTGRFTLVVRHLDRVGVLAKILAALRRHQLNVQTMSNVVFKGADGAASATIVLENEPDAELLDDIRAHEAVLGADLRAM</sequence>
<dbReference type="GO" id="GO:0004617">
    <property type="term" value="F:phosphoglycerate dehydrogenase activity"/>
    <property type="evidence" value="ECO:0007669"/>
    <property type="project" value="UniProtKB-EC"/>
</dbReference>
<evidence type="ECO:0000256" key="4">
    <source>
        <dbReference type="ARBA" id="ARBA00013001"/>
    </source>
</evidence>
<evidence type="ECO:0000256" key="9">
    <source>
        <dbReference type="ARBA" id="ARBA00023299"/>
    </source>
</evidence>
<comment type="catalytic activity">
    <reaction evidence="11">
        <text>(R)-2-hydroxyglutarate + NAD(+) = 2-oxoglutarate + NADH + H(+)</text>
        <dbReference type="Rhea" id="RHEA:49612"/>
        <dbReference type="ChEBI" id="CHEBI:15378"/>
        <dbReference type="ChEBI" id="CHEBI:15801"/>
        <dbReference type="ChEBI" id="CHEBI:16810"/>
        <dbReference type="ChEBI" id="CHEBI:57540"/>
        <dbReference type="ChEBI" id="CHEBI:57945"/>
        <dbReference type="EC" id="1.1.1.399"/>
    </reaction>
</comment>
<dbReference type="InterPro" id="IPR002912">
    <property type="entry name" value="ACT_dom"/>
</dbReference>
<evidence type="ECO:0000256" key="5">
    <source>
        <dbReference type="ARBA" id="ARBA00013143"/>
    </source>
</evidence>
<reference evidence="15 16" key="1">
    <citation type="submission" date="2018-03" db="EMBL/GenBank/DDBJ databases">
        <title>Draft Genome Sequences of the Obligatory Marine Myxobacteria Enhygromyxa salina SWB005.</title>
        <authorList>
            <person name="Poehlein A."/>
            <person name="Moghaddam J.A."/>
            <person name="Harms H."/>
            <person name="Alanjari M."/>
            <person name="Koenig G.M."/>
            <person name="Daniel R."/>
            <person name="Schaeberle T.F."/>
        </authorList>
    </citation>
    <scope>NUCLEOTIDE SEQUENCE [LARGE SCALE GENOMIC DNA]</scope>
    <source>
        <strain evidence="15 16">SWB005</strain>
    </source>
</reference>
<feature type="domain" description="ACT" evidence="14">
    <location>
        <begin position="328"/>
        <end position="401"/>
    </location>
</feature>
<evidence type="ECO:0000256" key="7">
    <source>
        <dbReference type="ARBA" id="ARBA00023002"/>
    </source>
</evidence>
<dbReference type="InterPro" id="IPR045865">
    <property type="entry name" value="ACT-like_dom_sf"/>
</dbReference>
<dbReference type="InterPro" id="IPR006140">
    <property type="entry name" value="D-isomer_DH_NAD-bd"/>
</dbReference>
<comment type="similarity">
    <text evidence="3 13">Belongs to the D-isomer specific 2-hydroxyacid dehydrogenase family.</text>
</comment>
<dbReference type="EMBL" id="PVNK01000167">
    <property type="protein sequence ID" value="PRP95663.1"/>
    <property type="molecule type" value="Genomic_DNA"/>
</dbReference>
<evidence type="ECO:0000313" key="16">
    <source>
        <dbReference type="Proteomes" id="UP000237968"/>
    </source>
</evidence>
<dbReference type="EC" id="1.1.1.95" evidence="5"/>
<evidence type="ECO:0000259" key="14">
    <source>
        <dbReference type="PROSITE" id="PS51671"/>
    </source>
</evidence>
<dbReference type="SUPFAM" id="SSF55021">
    <property type="entry name" value="ACT-like"/>
    <property type="match status" value="1"/>
</dbReference>
<dbReference type="AlphaFoldDB" id="A0A2S9XS22"/>
<dbReference type="SUPFAM" id="SSF52283">
    <property type="entry name" value="Formate/glycerate dehydrogenase catalytic domain-like"/>
    <property type="match status" value="1"/>
</dbReference>
<dbReference type="EC" id="1.1.1.399" evidence="4"/>
<dbReference type="InterPro" id="IPR006139">
    <property type="entry name" value="D-isomer_2_OHA_DH_cat_dom"/>
</dbReference>
<dbReference type="Gene3D" id="3.30.70.260">
    <property type="match status" value="1"/>
</dbReference>
<protein>
    <recommendedName>
        <fullName evidence="6">D-3-phosphoglycerate dehydrogenase</fullName>
        <ecNumber evidence="4">1.1.1.399</ecNumber>
        <ecNumber evidence="5">1.1.1.95</ecNumber>
    </recommendedName>
    <alternativeName>
        <fullName evidence="10">2-oxoglutarate reductase</fullName>
    </alternativeName>
</protein>
<evidence type="ECO:0000256" key="3">
    <source>
        <dbReference type="ARBA" id="ARBA00005854"/>
    </source>
</evidence>
<gene>
    <name evidence="15" type="primary">serA_1</name>
    <name evidence="15" type="ORF">ENSA5_37960</name>
</gene>
<evidence type="ECO:0000256" key="2">
    <source>
        <dbReference type="ARBA" id="ARBA00005216"/>
    </source>
</evidence>
<keyword evidence="8" id="KW-0520">NAD</keyword>
<proteinExistence type="inferred from homology"/>
<dbReference type="GO" id="GO:0006564">
    <property type="term" value="P:L-serine biosynthetic process"/>
    <property type="evidence" value="ECO:0007669"/>
    <property type="project" value="UniProtKB-KW"/>
</dbReference>
<dbReference type="CDD" id="cd12173">
    <property type="entry name" value="PGDH_4"/>
    <property type="match status" value="1"/>
</dbReference>
<evidence type="ECO:0000313" key="15">
    <source>
        <dbReference type="EMBL" id="PRP95663.1"/>
    </source>
</evidence>
<accession>A0A2S9XS22</accession>
<comment type="function">
    <text evidence="1">Catalyzes the reversible oxidation of 3-phospho-D-glycerate to 3-phosphonooxypyruvate, the first step of the phosphorylated L-serine biosynthesis pathway. Also catalyzes the reversible oxidation of 2-hydroxyglutarate to 2-oxoglutarate.</text>
</comment>
<keyword evidence="9" id="KW-0718">Serine biosynthesis</keyword>
<dbReference type="PROSITE" id="PS51671">
    <property type="entry name" value="ACT"/>
    <property type="match status" value="1"/>
</dbReference>
<comment type="caution">
    <text evidence="15">The sequence shown here is derived from an EMBL/GenBank/DDBJ whole genome shotgun (WGS) entry which is preliminary data.</text>
</comment>
<evidence type="ECO:0000256" key="1">
    <source>
        <dbReference type="ARBA" id="ARBA00003800"/>
    </source>
</evidence>
<dbReference type="Gene3D" id="3.40.50.720">
    <property type="entry name" value="NAD(P)-binding Rossmann-like Domain"/>
    <property type="match status" value="2"/>
</dbReference>
<evidence type="ECO:0000256" key="13">
    <source>
        <dbReference type="RuleBase" id="RU003719"/>
    </source>
</evidence>
<dbReference type="InterPro" id="IPR029753">
    <property type="entry name" value="D-isomer_DH_CS"/>
</dbReference>
<keyword evidence="7 13" id="KW-0560">Oxidoreductase</keyword>